<proteinExistence type="predicted"/>
<organism evidence="2 3">
    <name type="scientific">Actinomadura macrotermitis</name>
    <dbReference type="NCBI Taxonomy" id="2585200"/>
    <lineage>
        <taxon>Bacteria</taxon>
        <taxon>Bacillati</taxon>
        <taxon>Actinomycetota</taxon>
        <taxon>Actinomycetes</taxon>
        <taxon>Streptosporangiales</taxon>
        <taxon>Thermomonosporaceae</taxon>
        <taxon>Actinomadura</taxon>
    </lineage>
</organism>
<keyword evidence="3" id="KW-1185">Reference proteome</keyword>
<dbReference type="Proteomes" id="UP000487268">
    <property type="component" value="Unassembled WGS sequence"/>
</dbReference>
<sequence length="88" mass="9928">MNAVHSLRVKSRMGPVSPSLVSRTPMVPWGERPTSTQLESGTLWVDLRQPLYCCFTLRTCLFVQPVGRIRQKREALQSGERGLTETVV</sequence>
<dbReference type="AlphaFoldDB" id="A0A7K0BW82"/>
<comment type="caution">
    <text evidence="2">The sequence shown here is derived from an EMBL/GenBank/DDBJ whole genome shotgun (WGS) entry which is preliminary data.</text>
</comment>
<gene>
    <name evidence="2" type="ORF">ACRB68_35100</name>
</gene>
<evidence type="ECO:0000313" key="3">
    <source>
        <dbReference type="Proteomes" id="UP000487268"/>
    </source>
</evidence>
<accession>A0A7K0BW82</accession>
<name>A0A7K0BW82_9ACTN</name>
<protein>
    <submittedName>
        <fullName evidence="2">Uncharacterized protein</fullName>
    </submittedName>
</protein>
<feature type="region of interest" description="Disordered" evidence="1">
    <location>
        <begin position="1"/>
        <end position="33"/>
    </location>
</feature>
<evidence type="ECO:0000256" key="1">
    <source>
        <dbReference type="SAM" id="MobiDB-lite"/>
    </source>
</evidence>
<dbReference type="EMBL" id="WEGH01000002">
    <property type="protein sequence ID" value="MQY05435.1"/>
    <property type="molecule type" value="Genomic_DNA"/>
</dbReference>
<reference evidence="2 3" key="1">
    <citation type="submission" date="2019-10" db="EMBL/GenBank/DDBJ databases">
        <title>Actinomadura rubteroloni sp. nov. and Actinomadura macrotermitis sp. nov., isolated from the gut of fungus growing-termite Macrotermes natalensis.</title>
        <authorList>
            <person name="Benndorf R."/>
            <person name="Martin K."/>
            <person name="Kuefner M."/>
            <person name="De Beer W."/>
            <person name="Kaster A.-K."/>
            <person name="Vollmers J."/>
            <person name="Poulsen M."/>
            <person name="Beemelmanns C."/>
        </authorList>
    </citation>
    <scope>NUCLEOTIDE SEQUENCE [LARGE SCALE GENOMIC DNA]</scope>
    <source>
        <strain evidence="2 3">RB68</strain>
    </source>
</reference>
<evidence type="ECO:0000313" key="2">
    <source>
        <dbReference type="EMBL" id="MQY05435.1"/>
    </source>
</evidence>